<dbReference type="GO" id="GO:0000226">
    <property type="term" value="P:microtubule cytoskeleton organization"/>
    <property type="evidence" value="ECO:0007669"/>
    <property type="project" value="TreeGrafter"/>
</dbReference>
<comment type="caution">
    <text evidence="13">The sequence shown here is derived from an EMBL/GenBank/DDBJ whole genome shotgun (WGS) entry which is preliminary data.</text>
</comment>
<dbReference type="InterPro" id="IPR022780">
    <property type="entry name" value="Dynein_light_int_chain"/>
</dbReference>
<evidence type="ECO:0000256" key="8">
    <source>
        <dbReference type="ARBA" id="ARBA00023017"/>
    </source>
</evidence>
<evidence type="ECO:0000256" key="9">
    <source>
        <dbReference type="ARBA" id="ARBA00023175"/>
    </source>
</evidence>
<comment type="function">
    <text evidence="11">Acts as one of several non-catalytic accessory components of the cytoplasmic dynein 1 complex that are thought to be involved in linking dynein to cargos and to adapter proteins that regulate dynein function. Cytoplasmic dynein 1 acts as a motor for the intracellular retrograde motility of vesicles and organelles along microtubules. May play a role in binding dynein to membranous organelles or chromosomes.</text>
</comment>
<protein>
    <recommendedName>
        <fullName evidence="11">Dynein light intermediate chain</fullName>
    </recommendedName>
</protein>
<name>A0A086QTY7_TOXGO</name>
<feature type="compositionally biased region" description="Low complexity" evidence="12">
    <location>
        <begin position="631"/>
        <end position="646"/>
    </location>
</feature>
<feature type="region of interest" description="Disordered" evidence="12">
    <location>
        <begin position="1"/>
        <end position="159"/>
    </location>
</feature>
<dbReference type="InterPro" id="IPR027417">
    <property type="entry name" value="P-loop_NTPase"/>
</dbReference>
<evidence type="ECO:0000256" key="1">
    <source>
        <dbReference type="ARBA" id="ARBA00004245"/>
    </source>
</evidence>
<keyword evidence="9 11" id="KW-0505">Motor protein</keyword>
<comment type="subunit">
    <text evidence="11">Homodimer. The cytoplasmic dynein 1 complex consists of two catalytic heavy chains (HCs) and a number of non-catalytic subunits presented by intermediate chains (ICs).</text>
</comment>
<organism evidence="13 14">
    <name type="scientific">Toxoplasma gondii MAS</name>
    <dbReference type="NCBI Taxonomy" id="943118"/>
    <lineage>
        <taxon>Eukaryota</taxon>
        <taxon>Sar</taxon>
        <taxon>Alveolata</taxon>
        <taxon>Apicomplexa</taxon>
        <taxon>Conoidasida</taxon>
        <taxon>Coccidia</taxon>
        <taxon>Eucoccidiorida</taxon>
        <taxon>Eimeriorina</taxon>
        <taxon>Sarcocystidae</taxon>
        <taxon>Toxoplasma</taxon>
    </lineage>
</organism>
<keyword evidence="4 11" id="KW-0963">Cytoplasm</keyword>
<evidence type="ECO:0000256" key="10">
    <source>
        <dbReference type="ARBA" id="ARBA00023212"/>
    </source>
</evidence>
<feature type="compositionally biased region" description="Low complexity" evidence="12">
    <location>
        <begin position="78"/>
        <end position="96"/>
    </location>
</feature>
<feature type="compositionally biased region" description="Basic and acidic residues" evidence="12">
    <location>
        <begin position="684"/>
        <end position="697"/>
    </location>
</feature>
<dbReference type="GO" id="GO:0005813">
    <property type="term" value="C:centrosome"/>
    <property type="evidence" value="ECO:0007669"/>
    <property type="project" value="TreeGrafter"/>
</dbReference>
<dbReference type="PANTHER" id="PTHR12688">
    <property type="entry name" value="DYNEIN LIGHT INTERMEDIATE CHAIN"/>
    <property type="match status" value="1"/>
</dbReference>
<keyword evidence="3 11" id="KW-0813">Transport</keyword>
<dbReference type="GO" id="GO:0005524">
    <property type="term" value="F:ATP binding"/>
    <property type="evidence" value="ECO:0007669"/>
    <property type="project" value="UniProtKB-KW"/>
</dbReference>
<evidence type="ECO:0000256" key="7">
    <source>
        <dbReference type="ARBA" id="ARBA00022840"/>
    </source>
</evidence>
<comment type="subcellular location">
    <subcellularLocation>
        <location evidence="1 11">Cytoplasm</location>
        <location evidence="1 11">Cytoskeleton</location>
    </subcellularLocation>
</comment>
<dbReference type="SUPFAM" id="SSF52540">
    <property type="entry name" value="P-loop containing nucleoside triphosphate hydrolases"/>
    <property type="match status" value="1"/>
</dbReference>
<evidence type="ECO:0000256" key="3">
    <source>
        <dbReference type="ARBA" id="ARBA00022448"/>
    </source>
</evidence>
<dbReference type="Pfam" id="PF05783">
    <property type="entry name" value="DLIC"/>
    <property type="match status" value="1"/>
</dbReference>
<dbReference type="OrthoDB" id="333173at2759"/>
<comment type="similarity">
    <text evidence="2 11">Belongs to the dynein light intermediate chain family.</text>
</comment>
<evidence type="ECO:0000256" key="12">
    <source>
        <dbReference type="SAM" id="MobiDB-lite"/>
    </source>
</evidence>
<dbReference type="PANTHER" id="PTHR12688:SF0">
    <property type="entry name" value="DYNEIN LIGHT INTERMEDIATE CHAIN"/>
    <property type="match status" value="1"/>
</dbReference>
<feature type="compositionally biased region" description="Basic and acidic residues" evidence="12">
    <location>
        <begin position="137"/>
        <end position="149"/>
    </location>
</feature>
<proteinExistence type="inferred from homology"/>
<evidence type="ECO:0000256" key="2">
    <source>
        <dbReference type="ARBA" id="ARBA00006831"/>
    </source>
</evidence>
<keyword evidence="7 11" id="KW-0067">ATP-binding</keyword>
<keyword evidence="8 11" id="KW-0243">Dynein</keyword>
<dbReference type="Proteomes" id="UP000028821">
    <property type="component" value="Unassembled WGS sequence"/>
</dbReference>
<dbReference type="InterPro" id="IPR008467">
    <property type="entry name" value="Dynein1_light_intermed_chain"/>
</dbReference>
<dbReference type="VEuPathDB" id="ToxoDB:TGMAS_247600"/>
<keyword evidence="5 11" id="KW-0493">Microtubule</keyword>
<sequence>MSENDPTPAAADAEASEGNPTQEGQTADPNEAPVALEKAASQGDVQPSPLDEEKPVPSSPREASEKPAPPLAPEEKSASPSPQRGLSAAFKTAAAAQEKGDTDGSGNLPSPKRGTSFAKPVSAKSAPARNSGAVPARGKDEKGFDRRDTPPTPKAAPLSAANVKGSLWQQVLNDAKTTKVEQRDSYLVMLGSYDVGKSTLLRQLQVLGSVKPLSSTETYTNTGGVSLLDFAYVGQRCLEEEEDVSTVDAHSFASVYILQHPELAGRLAELLPSSALPNLCFLICLDMRQAWCALDEVTKWFRAAENICNTLLAKQDVETQDRLRDKMQRYLATYRRHAMSSGVTRAVTALLDLQNFGSCASTAGEELVKTLEAEKATEASSDMEIPIPAPVVVAVTRSDAYQQLNSRQNLGQIDIMMAYLRRECLKFNAAIVACSCRDERNPRNILLLYRYLMHRLCNCFFKELPATEDVESFFMPSGCDTAEDIEKAVQQTVAGSFEKPFEAWITRHIESKKLDDQANTTVPIQTMQEFLRQMEEQFPAAAVAAKPMGERRVPLLSAIPNASGALGRTESGRRSLQAGSQRLTISIQPSIKSSRAELQPTKTFVSGPGAEGGVEKIRTRAEVPRLLSSTLVTKPSTLPTSSSTISTGGGGAESASLQNFFQGLLAKNKTKVPATPRGRARPKAGPEGEQKKAPGDA</sequence>
<dbReference type="GO" id="GO:0005874">
    <property type="term" value="C:microtubule"/>
    <property type="evidence" value="ECO:0007669"/>
    <property type="project" value="UniProtKB-KW"/>
</dbReference>
<feature type="compositionally biased region" description="Polar residues" evidence="12">
    <location>
        <begin position="18"/>
        <end position="28"/>
    </location>
</feature>
<reference evidence="13 14" key="1">
    <citation type="submission" date="2014-04" db="EMBL/GenBank/DDBJ databases">
        <authorList>
            <person name="Sibley D."/>
            <person name="Venepally P."/>
            <person name="Karamycheva S."/>
            <person name="Hadjithomas M."/>
            <person name="Khan A."/>
            <person name="Brunk B."/>
            <person name="Roos D."/>
            <person name="Caler E."/>
            <person name="Lorenzi H."/>
        </authorList>
    </citation>
    <scope>NUCLEOTIDE SEQUENCE [LARGE SCALE GENOMIC DNA]</scope>
    <source>
        <strain evidence="13 14">MAS</strain>
    </source>
</reference>
<evidence type="ECO:0000256" key="6">
    <source>
        <dbReference type="ARBA" id="ARBA00022741"/>
    </source>
</evidence>
<dbReference type="EMBL" id="AEXC02000693">
    <property type="protein sequence ID" value="KFH16069.1"/>
    <property type="molecule type" value="Genomic_DNA"/>
</dbReference>
<dbReference type="GO" id="GO:0005868">
    <property type="term" value="C:cytoplasmic dynein complex"/>
    <property type="evidence" value="ECO:0007669"/>
    <property type="project" value="UniProtKB-UniRule"/>
</dbReference>
<keyword evidence="6 11" id="KW-0547">Nucleotide-binding</keyword>
<dbReference type="GO" id="GO:0045504">
    <property type="term" value="F:dynein heavy chain binding"/>
    <property type="evidence" value="ECO:0007669"/>
    <property type="project" value="TreeGrafter"/>
</dbReference>
<keyword evidence="10 11" id="KW-0206">Cytoskeleton</keyword>
<evidence type="ECO:0000256" key="4">
    <source>
        <dbReference type="ARBA" id="ARBA00022490"/>
    </source>
</evidence>
<dbReference type="GO" id="GO:0007018">
    <property type="term" value="P:microtubule-based movement"/>
    <property type="evidence" value="ECO:0007669"/>
    <property type="project" value="InterPro"/>
</dbReference>
<evidence type="ECO:0000256" key="5">
    <source>
        <dbReference type="ARBA" id="ARBA00022701"/>
    </source>
</evidence>
<evidence type="ECO:0000256" key="11">
    <source>
        <dbReference type="RuleBase" id="RU366047"/>
    </source>
</evidence>
<evidence type="ECO:0000313" key="13">
    <source>
        <dbReference type="EMBL" id="KFH16069.1"/>
    </source>
</evidence>
<feature type="region of interest" description="Disordered" evidence="12">
    <location>
        <begin position="667"/>
        <end position="697"/>
    </location>
</feature>
<gene>
    <name evidence="13" type="ORF">TGMAS_247600</name>
</gene>
<evidence type="ECO:0000313" key="14">
    <source>
        <dbReference type="Proteomes" id="UP000028821"/>
    </source>
</evidence>
<feature type="region of interest" description="Disordered" evidence="12">
    <location>
        <begin position="631"/>
        <end position="654"/>
    </location>
</feature>
<accession>A0A086QTY7</accession>
<dbReference type="AlphaFoldDB" id="A0A086QTY7"/>